<evidence type="ECO:0000313" key="1">
    <source>
        <dbReference type="EMBL" id="RRF88337.1"/>
    </source>
</evidence>
<evidence type="ECO:0000313" key="2">
    <source>
        <dbReference type="Proteomes" id="UP000283868"/>
    </source>
</evidence>
<protein>
    <submittedName>
        <fullName evidence="1">Uncharacterized protein</fullName>
    </submittedName>
</protein>
<proteinExistence type="predicted"/>
<comment type="caution">
    <text evidence="1">The sequence shown here is derived from an EMBL/GenBank/DDBJ whole genome shotgun (WGS) entry which is preliminary data.</text>
</comment>
<name>A0A3R8I9F3_PREIN</name>
<keyword evidence="2" id="KW-1185">Reference proteome</keyword>
<accession>A0A3R8I9F3</accession>
<dbReference type="EMBL" id="QXEN01000001">
    <property type="protein sequence ID" value="RRF88337.1"/>
    <property type="molecule type" value="Genomic_DNA"/>
</dbReference>
<reference evidence="1 2" key="1">
    <citation type="submission" date="2018-08" db="EMBL/GenBank/DDBJ databases">
        <title>Comparative analysis of Prevotella intermedia strains.</title>
        <authorList>
            <person name="Moon J.-H."/>
            <person name="Lee J.-H."/>
        </authorList>
    </citation>
    <scope>NUCLEOTIDE SEQUENCE [LARGE SCALE GENOMIC DNA]</scope>
    <source>
        <strain evidence="1 2">ATCC 15033</strain>
    </source>
</reference>
<sequence length="99" mass="11674">MKILITPEQKEEVKRLYRLQKHTIKQIMKLTGVRSEQTIYVILDDARIPRKVTRKIVKKITVGIDEELNEIIEQETPKNVAEFVCNMAKEGYYAKLKKE</sequence>
<dbReference type="RefSeq" id="WP_124138982.1">
    <property type="nucleotide sequence ID" value="NZ_QXEM01000001.1"/>
</dbReference>
<dbReference type="Proteomes" id="UP000283868">
    <property type="component" value="Unassembled WGS sequence"/>
</dbReference>
<gene>
    <name evidence="1" type="ORF">D2S45_00320</name>
</gene>
<organism evidence="1 2">
    <name type="scientific">Prevotella intermedia</name>
    <dbReference type="NCBI Taxonomy" id="28131"/>
    <lineage>
        <taxon>Bacteria</taxon>
        <taxon>Pseudomonadati</taxon>
        <taxon>Bacteroidota</taxon>
        <taxon>Bacteroidia</taxon>
        <taxon>Bacteroidales</taxon>
        <taxon>Prevotellaceae</taxon>
        <taxon>Prevotella</taxon>
    </lineage>
</organism>
<dbReference type="AlphaFoldDB" id="A0A3R8I9F3"/>